<evidence type="ECO:0000313" key="2">
    <source>
        <dbReference type="EMBL" id="KTD50222.1"/>
    </source>
</evidence>
<dbReference type="Proteomes" id="UP000054618">
    <property type="component" value="Unassembled WGS sequence"/>
</dbReference>
<feature type="transmembrane region" description="Helical" evidence="1">
    <location>
        <begin position="115"/>
        <end position="135"/>
    </location>
</feature>
<keyword evidence="3" id="KW-1185">Reference proteome</keyword>
<dbReference type="Pfam" id="PF19656">
    <property type="entry name" value="DUF6159"/>
    <property type="match status" value="1"/>
</dbReference>
<keyword evidence="1" id="KW-0472">Membrane</keyword>
<dbReference type="OrthoDB" id="5637493at2"/>
<name>A0A0W0Y0Z5_9GAMM</name>
<keyword evidence="1" id="KW-1133">Transmembrane helix</keyword>
<feature type="transmembrane region" description="Helical" evidence="1">
    <location>
        <begin position="227"/>
        <end position="249"/>
    </location>
</feature>
<evidence type="ECO:0000256" key="1">
    <source>
        <dbReference type="SAM" id="Phobius"/>
    </source>
</evidence>
<dbReference type="PROSITE" id="PS51257">
    <property type="entry name" value="PROKAR_LIPOPROTEIN"/>
    <property type="match status" value="1"/>
</dbReference>
<feature type="transmembrane region" description="Helical" evidence="1">
    <location>
        <begin position="26"/>
        <end position="46"/>
    </location>
</feature>
<sequence length="289" mass="32825">MSYAPRFHAGWQFLVSCFRFLMKNPALLILPILSMLAVIIAVAGLFVGSFFEFNHIMHLYQHQKPIFFIVILAFYFVLAFITIFFNASLITCVIHRLQGQKMNIFQAMASTLKKTVPLLGWTLISATIASFFHYLERSHSTVADILSAIFGFSWSVITYFVMPVMVAENVGPITAIKQSVRMLGKGWRKLLIVNFILFLIIAAVVAVFCLIANLLKPQLQSVANEYSMAFVLVFIGLWLIVNTTFNAIFNSALYLYIKGDHPPEFDSQVIRDLIVNKKNIELPDNLKNR</sequence>
<reference evidence="2 3" key="1">
    <citation type="submission" date="2015-11" db="EMBL/GenBank/DDBJ databases">
        <title>Genomic analysis of 38 Legionella species identifies large and diverse effector repertoires.</title>
        <authorList>
            <person name="Burstein D."/>
            <person name="Amaro F."/>
            <person name="Zusman T."/>
            <person name="Lifshitz Z."/>
            <person name="Cohen O."/>
            <person name="Gilbert J.A."/>
            <person name="Pupko T."/>
            <person name="Shuman H.A."/>
            <person name="Segal G."/>
        </authorList>
    </citation>
    <scope>NUCLEOTIDE SEQUENCE [LARGE SCALE GENOMIC DNA]</scope>
    <source>
        <strain evidence="2 3">CDC#1442-AUS-E</strain>
    </source>
</reference>
<feature type="transmembrane region" description="Helical" evidence="1">
    <location>
        <begin position="66"/>
        <end position="94"/>
    </location>
</feature>
<dbReference type="InterPro" id="IPR046157">
    <property type="entry name" value="DUF6159"/>
</dbReference>
<feature type="transmembrane region" description="Helical" evidence="1">
    <location>
        <begin position="191"/>
        <end position="215"/>
    </location>
</feature>
<dbReference type="AlphaFoldDB" id="A0A0W0Y0Z5"/>
<keyword evidence="1" id="KW-0812">Transmembrane</keyword>
<dbReference type="RefSeq" id="WP_058507653.1">
    <property type="nucleotide sequence ID" value="NZ_CAAAIK010000001.1"/>
</dbReference>
<comment type="caution">
    <text evidence="2">The sequence shown here is derived from an EMBL/GenBank/DDBJ whole genome shotgun (WGS) entry which is preliminary data.</text>
</comment>
<feature type="transmembrane region" description="Helical" evidence="1">
    <location>
        <begin position="147"/>
        <end position="170"/>
    </location>
</feature>
<organism evidence="2 3">
    <name type="scientific">Legionella quinlivanii</name>
    <dbReference type="NCBI Taxonomy" id="45073"/>
    <lineage>
        <taxon>Bacteria</taxon>
        <taxon>Pseudomonadati</taxon>
        <taxon>Pseudomonadota</taxon>
        <taxon>Gammaproteobacteria</taxon>
        <taxon>Legionellales</taxon>
        <taxon>Legionellaceae</taxon>
        <taxon>Legionella</taxon>
    </lineage>
</organism>
<dbReference type="EMBL" id="LNYS01000008">
    <property type="protein sequence ID" value="KTD50222.1"/>
    <property type="molecule type" value="Genomic_DNA"/>
</dbReference>
<dbReference type="PATRIC" id="fig|45073.5.peg.1634"/>
<gene>
    <name evidence="2" type="ORF">Lqui_1547</name>
</gene>
<protein>
    <recommendedName>
        <fullName evidence="4">Transmembrane protein</fullName>
    </recommendedName>
</protein>
<evidence type="ECO:0008006" key="4">
    <source>
        <dbReference type="Google" id="ProtNLM"/>
    </source>
</evidence>
<proteinExistence type="predicted"/>
<evidence type="ECO:0000313" key="3">
    <source>
        <dbReference type="Proteomes" id="UP000054618"/>
    </source>
</evidence>
<dbReference type="STRING" id="45073.Lqui_1547"/>
<accession>A0A0W0Y0Z5</accession>